<protein>
    <submittedName>
        <fullName evidence="2">Uncharacterized protein</fullName>
    </submittedName>
</protein>
<keyword evidence="3" id="KW-1185">Reference proteome</keyword>
<feature type="transmembrane region" description="Helical" evidence="1">
    <location>
        <begin position="15"/>
        <end position="34"/>
    </location>
</feature>
<feature type="transmembrane region" description="Helical" evidence="1">
    <location>
        <begin position="46"/>
        <end position="65"/>
    </location>
</feature>
<dbReference type="AlphaFoldDB" id="A0A168F999"/>
<keyword evidence="1" id="KW-1133">Transmembrane helix</keyword>
<sequence length="151" mass="17693">MNNTRKGLFWNIRHSWWILLPFTFALNWVAFLYIGMKVKNKRWTKYGLIYAIPFFLHSISIRIFEGNSLDTAWGIAFLIGGVISISHAFKVRKEFLTRLEASQFAKRYLDETFIHQIESEYGLNSDVPKDAHFDRPVPTTVFTRGTLTRQS</sequence>
<evidence type="ECO:0000313" key="3">
    <source>
        <dbReference type="Proteomes" id="UP000076967"/>
    </source>
</evidence>
<keyword evidence="1" id="KW-0812">Transmembrane</keyword>
<name>A0A168F999_9BACL</name>
<accession>A0A168F999</accession>
<reference evidence="2 3" key="1">
    <citation type="submission" date="2016-03" db="EMBL/GenBank/DDBJ databases">
        <title>Draft genome sequence of Paenibacillus glacialis DSM 22343.</title>
        <authorList>
            <person name="Shin S.-K."/>
            <person name="Yi H."/>
        </authorList>
    </citation>
    <scope>NUCLEOTIDE SEQUENCE [LARGE SCALE GENOMIC DNA]</scope>
    <source>
        <strain evidence="2 3">DSM 22343</strain>
    </source>
</reference>
<organism evidence="2 3">
    <name type="scientific">Paenibacillus glacialis</name>
    <dbReference type="NCBI Taxonomy" id="494026"/>
    <lineage>
        <taxon>Bacteria</taxon>
        <taxon>Bacillati</taxon>
        <taxon>Bacillota</taxon>
        <taxon>Bacilli</taxon>
        <taxon>Bacillales</taxon>
        <taxon>Paenibacillaceae</taxon>
        <taxon>Paenibacillus</taxon>
    </lineage>
</organism>
<gene>
    <name evidence="2" type="ORF">PGLA_21390</name>
</gene>
<dbReference type="EMBL" id="LVJH01000058">
    <property type="protein sequence ID" value="OAB35982.1"/>
    <property type="molecule type" value="Genomic_DNA"/>
</dbReference>
<evidence type="ECO:0000313" key="2">
    <source>
        <dbReference type="EMBL" id="OAB35982.1"/>
    </source>
</evidence>
<evidence type="ECO:0000256" key="1">
    <source>
        <dbReference type="SAM" id="Phobius"/>
    </source>
</evidence>
<dbReference type="Proteomes" id="UP000076967">
    <property type="component" value="Unassembled WGS sequence"/>
</dbReference>
<dbReference type="STRING" id="494026.PGLA_21390"/>
<keyword evidence="1" id="KW-0472">Membrane</keyword>
<dbReference type="RefSeq" id="WP_068536824.1">
    <property type="nucleotide sequence ID" value="NZ_LVJH01000058.1"/>
</dbReference>
<proteinExistence type="predicted"/>
<feature type="transmembrane region" description="Helical" evidence="1">
    <location>
        <begin position="71"/>
        <end position="89"/>
    </location>
</feature>
<dbReference type="OrthoDB" id="1929550at2"/>
<comment type="caution">
    <text evidence="2">The sequence shown here is derived from an EMBL/GenBank/DDBJ whole genome shotgun (WGS) entry which is preliminary data.</text>
</comment>